<evidence type="ECO:0000313" key="4">
    <source>
        <dbReference type="Proteomes" id="UP000647980"/>
    </source>
</evidence>
<feature type="domain" description="GmrSD restriction endonucleases C-terminal" evidence="2">
    <location>
        <begin position="462"/>
        <end position="591"/>
    </location>
</feature>
<comment type="caution">
    <text evidence="3">The sequence shown here is derived from an EMBL/GenBank/DDBJ whole genome shotgun (WGS) entry which is preliminary data.</text>
</comment>
<accession>A0ABR9Y035</accession>
<name>A0ABR9Y035_9STAP</name>
<organism evidence="3 4">
    <name type="scientific">Jeotgalicoccus nanhaiensis</name>
    <dbReference type="NCBI Taxonomy" id="568603"/>
    <lineage>
        <taxon>Bacteria</taxon>
        <taxon>Bacillati</taxon>
        <taxon>Bacillota</taxon>
        <taxon>Bacilli</taxon>
        <taxon>Bacillales</taxon>
        <taxon>Staphylococcaceae</taxon>
        <taxon>Jeotgalicoccus</taxon>
    </lineage>
</organism>
<gene>
    <name evidence="3" type="ORF">IR135_09315</name>
</gene>
<reference evidence="3 4" key="1">
    <citation type="submission" date="2020-10" db="EMBL/GenBank/DDBJ databases">
        <title>Mouse Oral microbiota.</title>
        <authorList>
            <person name="Joseph S."/>
            <person name="Aduse-Opoku J."/>
        </authorList>
    </citation>
    <scope>NUCLEOTIDE SEQUENCE [LARGE SCALE GENOMIC DNA]</scope>
    <source>
        <strain evidence="3 4">19428wE5_W307</strain>
    </source>
</reference>
<dbReference type="Pfam" id="PF07510">
    <property type="entry name" value="GmrSD_C"/>
    <property type="match status" value="1"/>
</dbReference>
<proteinExistence type="predicted"/>
<dbReference type="Proteomes" id="UP000647980">
    <property type="component" value="Unassembled WGS sequence"/>
</dbReference>
<feature type="domain" description="GmrSD restriction endonucleases N-terminal" evidence="1">
    <location>
        <begin position="15"/>
        <end position="244"/>
    </location>
</feature>
<dbReference type="Pfam" id="PF03235">
    <property type="entry name" value="GmrSD_N"/>
    <property type="match status" value="1"/>
</dbReference>
<evidence type="ECO:0000259" key="2">
    <source>
        <dbReference type="Pfam" id="PF07510"/>
    </source>
</evidence>
<dbReference type="PANTHER" id="PTHR35149:SF1">
    <property type="entry name" value="DUF5655 DOMAIN-CONTAINING PROTEIN"/>
    <property type="match status" value="1"/>
</dbReference>
<dbReference type="InterPro" id="IPR011089">
    <property type="entry name" value="GmrSD_C"/>
</dbReference>
<dbReference type="RefSeq" id="WP_167753404.1">
    <property type="nucleotide sequence ID" value="NZ_JADGLW010000007.1"/>
</dbReference>
<keyword evidence="4" id="KW-1185">Reference proteome</keyword>
<dbReference type="EMBL" id="JADGLW010000007">
    <property type="protein sequence ID" value="MBF0754458.1"/>
    <property type="molecule type" value="Genomic_DNA"/>
</dbReference>
<evidence type="ECO:0000313" key="3">
    <source>
        <dbReference type="EMBL" id="MBF0754458.1"/>
    </source>
</evidence>
<sequence>MENAKISSLNKSVSELLLSGNIVFRIPDFQRDFVWTENEIKDLINDFDEDSRNFEQETDELSGYLLGNIVLIGQGKDFEVIDGQQRLTTLTIIFKALQAYASNKANDLSAKYQDRWRSYSTNLSKGFSLTSDLGDYKGLKIRHDSSLSFGDFYRRLMEDDLDVDHVPDKETDKNIQSIYEYVVNFFDSENMTEEKMIRFINYLTENVFLIMTTAPNESKAFQLFEVLNDRGRSLEPLDLIKNMFLKIITKNDPDNTQKKEFLRHWSKFSDNLEYPMIKDKRRSKLSSSSFLSSYILAFEGENIRKNDLFEYFKDQHDNLSSKELIDFAKNVSRVSEVYSRLSMKEYGSYLRDSHKEMTIFYEILGNEQSKAMLMPFYFVDDEDKKKVLDATNRYVASILFSFTQANQIESFIPKMIQQYKSNQDIDKLVAFINKETAKYAVDIKDSLPTRRLENKNGTVSKKATTMYRFLEGYYCNRVDAITSQTGKRFSIEHIMSKKLTVYDYSAMGFKDKEEFDQYLNRIGNLSLIYTTDNSSLSNKPFDEKISHYKEIDFLLTKKLGMTLTTSVIDGKDTKLINQINKSISTPNLKSKQHYFTKSMIDKRSDEVSQFLADILIQKI</sequence>
<dbReference type="PANTHER" id="PTHR35149">
    <property type="entry name" value="SLL5132 PROTEIN"/>
    <property type="match status" value="1"/>
</dbReference>
<dbReference type="InterPro" id="IPR004919">
    <property type="entry name" value="GmrSD_N"/>
</dbReference>
<evidence type="ECO:0000259" key="1">
    <source>
        <dbReference type="Pfam" id="PF03235"/>
    </source>
</evidence>
<protein>
    <submittedName>
        <fullName evidence="3">DUF262 domain-containing protein</fullName>
    </submittedName>
</protein>